<dbReference type="Pfam" id="PF00419">
    <property type="entry name" value="Fimbrial"/>
    <property type="match status" value="1"/>
</dbReference>
<evidence type="ECO:0000313" key="4">
    <source>
        <dbReference type="Proteomes" id="UP000304941"/>
    </source>
</evidence>
<dbReference type="InterPro" id="IPR050263">
    <property type="entry name" value="Bact_Fimbrial_Adh_Pro"/>
</dbReference>
<dbReference type="InterPro" id="IPR036937">
    <property type="entry name" value="Adhesion_dom_fimbrial_sf"/>
</dbReference>
<dbReference type="PANTHER" id="PTHR33420:SF26">
    <property type="entry name" value="FIMBRIAL SUBUNIT"/>
    <property type="match status" value="1"/>
</dbReference>
<dbReference type="InterPro" id="IPR008966">
    <property type="entry name" value="Adhesion_dom_sf"/>
</dbReference>
<feature type="chain" id="PRO_5046524819" evidence="1">
    <location>
        <begin position="25"/>
        <end position="192"/>
    </location>
</feature>
<name>A0ABY2U6E0_9PSED</name>
<reference evidence="3 4" key="1">
    <citation type="submission" date="2019-05" db="EMBL/GenBank/DDBJ databases">
        <title>Pseudomonas edaphica sp. nov., isolated from rhizospheric soil of Cistus ladanifer L. in Spain.</title>
        <authorList>
            <person name="Peix A."/>
        </authorList>
    </citation>
    <scope>NUCLEOTIDE SEQUENCE [LARGE SCALE GENOMIC DNA]</scope>
    <source>
        <strain evidence="3 4">RD25</strain>
    </source>
</reference>
<dbReference type="InterPro" id="IPR000259">
    <property type="entry name" value="Adhesion_dom_fimbrial"/>
</dbReference>
<evidence type="ECO:0000259" key="2">
    <source>
        <dbReference type="Pfam" id="PF00419"/>
    </source>
</evidence>
<dbReference type="PANTHER" id="PTHR33420">
    <property type="entry name" value="FIMBRIAL SUBUNIT ELFA-RELATED"/>
    <property type="match status" value="1"/>
</dbReference>
<dbReference type="Gene3D" id="2.60.40.1090">
    <property type="entry name" value="Fimbrial-type adhesion domain"/>
    <property type="match status" value="1"/>
</dbReference>
<accession>A0ABY2U6E0</accession>
<evidence type="ECO:0000313" key="3">
    <source>
        <dbReference type="EMBL" id="TLG91677.1"/>
    </source>
</evidence>
<protein>
    <submittedName>
        <fullName evidence="3">Type 1 fimbrial protein</fullName>
    </submittedName>
</protein>
<gene>
    <name evidence="3" type="ORF">FEM54_12055</name>
</gene>
<evidence type="ECO:0000256" key="1">
    <source>
        <dbReference type="SAM" id="SignalP"/>
    </source>
</evidence>
<keyword evidence="1" id="KW-0732">Signal</keyword>
<feature type="domain" description="Fimbrial-type adhesion" evidence="2">
    <location>
        <begin position="36"/>
        <end position="192"/>
    </location>
</feature>
<comment type="caution">
    <text evidence="3">The sequence shown here is derived from an EMBL/GenBank/DDBJ whole genome shotgun (WGS) entry which is preliminary data.</text>
</comment>
<proteinExistence type="predicted"/>
<organism evidence="3 4">
    <name type="scientific">Pseudomonas edaphica</name>
    <dbReference type="NCBI Taxonomy" id="2006980"/>
    <lineage>
        <taxon>Bacteria</taxon>
        <taxon>Pseudomonadati</taxon>
        <taxon>Pseudomonadota</taxon>
        <taxon>Gammaproteobacteria</taxon>
        <taxon>Pseudomonadales</taxon>
        <taxon>Pseudomonadaceae</taxon>
        <taxon>Pseudomonas</taxon>
    </lineage>
</organism>
<feature type="signal peptide" evidence="1">
    <location>
        <begin position="1"/>
        <end position="24"/>
    </location>
</feature>
<dbReference type="Proteomes" id="UP000304941">
    <property type="component" value="Unassembled WGS sequence"/>
</dbReference>
<dbReference type="SUPFAM" id="SSF49401">
    <property type="entry name" value="Bacterial adhesins"/>
    <property type="match status" value="1"/>
</dbReference>
<sequence>MMPGIRSYLVALLCCASVSTLSQAAGNSVQTAEFQVTGTLLESACYLDPSSAYQSVSLGDLSTIQLLDVGAQGTPVALQLRLQGCVRSDGGRRDNQHGTLVWSAIEPVASLTFNSVADADTPELIKVAGAKGFGLRLLNVKGQDVHLGRTAPAWFVSPGDNQLTYYIRPERTAAPLRPGTFRASLNVKLEYD</sequence>
<keyword evidence="4" id="KW-1185">Reference proteome</keyword>
<dbReference type="EMBL" id="VBVZ01000147">
    <property type="protein sequence ID" value="TLG91677.1"/>
    <property type="molecule type" value="Genomic_DNA"/>
</dbReference>